<comment type="caution">
    <text evidence="3">The sequence shown here is derived from an EMBL/GenBank/DDBJ whole genome shotgun (WGS) entry which is preliminary data.</text>
</comment>
<dbReference type="SUPFAM" id="SSF52540">
    <property type="entry name" value="P-loop containing nucleoside triphosphate hydrolases"/>
    <property type="match status" value="1"/>
</dbReference>
<dbReference type="Pfam" id="PF13424">
    <property type="entry name" value="TPR_12"/>
    <property type="match status" value="1"/>
</dbReference>
<dbReference type="SMART" id="SM00028">
    <property type="entry name" value="TPR"/>
    <property type="match status" value="4"/>
</dbReference>
<dbReference type="InterPro" id="IPR027417">
    <property type="entry name" value="P-loop_NTPase"/>
</dbReference>
<dbReference type="EMBL" id="JAVDSG010000001">
    <property type="protein sequence ID" value="MDR6593435.1"/>
    <property type="molecule type" value="Genomic_DNA"/>
</dbReference>
<dbReference type="Gene3D" id="3.40.50.300">
    <property type="entry name" value="P-loop containing nucleotide triphosphate hydrolases"/>
    <property type="match status" value="1"/>
</dbReference>
<feature type="domain" description="Orc1-like AAA ATPase" evidence="2">
    <location>
        <begin position="54"/>
        <end position="171"/>
    </location>
</feature>
<dbReference type="PANTHER" id="PTHR47691:SF3">
    <property type="entry name" value="HTH-TYPE TRANSCRIPTIONAL REGULATOR RV0890C-RELATED"/>
    <property type="match status" value="1"/>
</dbReference>
<gene>
    <name evidence="3" type="ORF">J2S66_001819</name>
</gene>
<name>A0ABU1PS08_9PSEU</name>
<evidence type="ECO:0000256" key="1">
    <source>
        <dbReference type="SAM" id="MobiDB-lite"/>
    </source>
</evidence>
<protein>
    <submittedName>
        <fullName evidence="3">Tetratricopeptide (TPR) repeat protein</fullName>
    </submittedName>
</protein>
<dbReference type="InterPro" id="IPR011990">
    <property type="entry name" value="TPR-like_helical_dom_sf"/>
</dbReference>
<dbReference type="Proteomes" id="UP001268819">
    <property type="component" value="Unassembled WGS sequence"/>
</dbReference>
<keyword evidence="4" id="KW-1185">Reference proteome</keyword>
<dbReference type="Pfam" id="PF13191">
    <property type="entry name" value="AAA_16"/>
    <property type="match status" value="1"/>
</dbReference>
<feature type="region of interest" description="Disordered" evidence="1">
    <location>
        <begin position="674"/>
        <end position="695"/>
    </location>
</feature>
<organism evidence="3 4">
    <name type="scientific">Saccharothrix longispora</name>
    <dbReference type="NCBI Taxonomy" id="33920"/>
    <lineage>
        <taxon>Bacteria</taxon>
        <taxon>Bacillati</taxon>
        <taxon>Actinomycetota</taxon>
        <taxon>Actinomycetes</taxon>
        <taxon>Pseudonocardiales</taxon>
        <taxon>Pseudonocardiaceae</taxon>
        <taxon>Saccharothrix</taxon>
    </lineage>
</organism>
<dbReference type="SUPFAM" id="SSF48452">
    <property type="entry name" value="TPR-like"/>
    <property type="match status" value="1"/>
</dbReference>
<dbReference type="InterPro" id="IPR041664">
    <property type="entry name" value="AAA_16"/>
</dbReference>
<reference evidence="3 4" key="1">
    <citation type="submission" date="2023-07" db="EMBL/GenBank/DDBJ databases">
        <title>Sequencing the genomes of 1000 actinobacteria strains.</title>
        <authorList>
            <person name="Klenk H.-P."/>
        </authorList>
    </citation>
    <scope>NUCLEOTIDE SEQUENCE [LARGE SCALE GENOMIC DNA]</scope>
    <source>
        <strain evidence="3 4">DSM 43749</strain>
    </source>
</reference>
<evidence type="ECO:0000313" key="4">
    <source>
        <dbReference type="Proteomes" id="UP001268819"/>
    </source>
</evidence>
<dbReference type="PANTHER" id="PTHR47691">
    <property type="entry name" value="REGULATOR-RELATED"/>
    <property type="match status" value="1"/>
</dbReference>
<dbReference type="PRINTS" id="PR00364">
    <property type="entry name" value="DISEASERSIST"/>
</dbReference>
<accession>A0ABU1PS08</accession>
<dbReference type="InterPro" id="IPR019734">
    <property type="entry name" value="TPR_rpt"/>
</dbReference>
<dbReference type="Gene3D" id="1.25.40.10">
    <property type="entry name" value="Tetratricopeptide repeat domain"/>
    <property type="match status" value="1"/>
</dbReference>
<sequence>MDDDPEVAVGNRVDTTSTGSVIQAGSVHGDINLHRGVALEYRAPRQLPATSKHFVGRAGELARLTGLASAPHGRGSRICVIEGPPGVGKTSLATRWAHDLADRFFPDGQIYLDLHGFTPGRSALDRERAVLALLSALRVAPDAVPHDADSRTALFRDLTHDRALLLILDNARDSGQVEPLLPGSRTCFVLVTSRRRPAALQALYGAEVLRLTPLARAESLELFESYLGAELAESPAVELLAEKCADLPLAVSITAASALHHSGMDLDRFAEDVRDGDLHLGSPAFDVPAVDLRAVVASSYDLLSAGAARALRLTSLYPGDSFDTRAAAALSGLSVPETDAHLHELSSHNLLLVESGRYRFHDLLRIFARERCDDLDLETDRRTALAGFLDYALHAAFRADRYLNPHRSPITVPAPPEGVALPVVGGYAAAAAWFTAEITALLAAARVAFDQGALVHAWMIPWTTVNFLHLQGRWQDLVDCLTVALAAVGSLGDVIAENRVLQSLARAYDEMGQPERAAEHYSLALVNHSRSGDTNGVANCLNGRAGSHLRAGRVEDALADARAALDTYTDRDDLVGQASTTNLLGRVHTASGSPNLAVALHGRAHRIFKRVGDRYGQAQTLDALGLTLSALGRHRAAAVCHGRAIALHEELGNTAHLVRSRNWITRALDRVGSGAWTPGPPAAAPRGDGEREGSR</sequence>
<evidence type="ECO:0000259" key="2">
    <source>
        <dbReference type="Pfam" id="PF13191"/>
    </source>
</evidence>
<proteinExistence type="predicted"/>
<evidence type="ECO:0000313" key="3">
    <source>
        <dbReference type="EMBL" id="MDR6593435.1"/>
    </source>
</evidence>